<gene>
    <name evidence="4" type="ORF">Baya_1638</name>
</gene>
<feature type="chain" id="PRO_5022140092" description="Ig-like domain-containing protein" evidence="3">
    <location>
        <begin position="29"/>
        <end position="193"/>
    </location>
</feature>
<protein>
    <recommendedName>
        <fullName evidence="6">Ig-like domain-containing protein</fullName>
    </recommendedName>
</protein>
<feature type="region of interest" description="Disordered" evidence="1">
    <location>
        <begin position="174"/>
        <end position="193"/>
    </location>
</feature>
<keyword evidence="5" id="KW-1185">Reference proteome</keyword>
<sequence>MGTSKEMMLSLMGFLVCVMLQSVPPAQGMAYTNTPVNTTVNMGKSATFTCTVTPNNMTINFTARLPYNKYELRCPGQSIKFPSMGLYGNCEVTPTQVTGTWQMLNIGNEVNNSAFICTGTGLPEHVGFLWIAGASKYYLMLFGCVMGGFFGILIIFVVTYVSLKKSEKLQECFKGKGEDDEDIGNVEEENIKD</sequence>
<evidence type="ECO:0000256" key="3">
    <source>
        <dbReference type="SAM" id="SignalP"/>
    </source>
</evidence>
<evidence type="ECO:0000313" key="4">
    <source>
        <dbReference type="EMBL" id="TSK20090.1"/>
    </source>
</evidence>
<dbReference type="AlphaFoldDB" id="A0A556TLN8"/>
<evidence type="ECO:0000313" key="5">
    <source>
        <dbReference type="Proteomes" id="UP000319801"/>
    </source>
</evidence>
<dbReference type="EMBL" id="VCAZ01000005">
    <property type="protein sequence ID" value="TSK20090.1"/>
    <property type="molecule type" value="Genomic_DNA"/>
</dbReference>
<keyword evidence="2" id="KW-0812">Transmembrane</keyword>
<name>A0A556TLN8_BAGYA</name>
<evidence type="ECO:0000256" key="2">
    <source>
        <dbReference type="SAM" id="Phobius"/>
    </source>
</evidence>
<dbReference type="OrthoDB" id="8914893at2759"/>
<feature type="transmembrane region" description="Helical" evidence="2">
    <location>
        <begin position="137"/>
        <end position="161"/>
    </location>
</feature>
<accession>A0A556TLN8</accession>
<reference evidence="4 5" key="1">
    <citation type="journal article" date="2019" name="Genome Biol. Evol.">
        <title>Whole-Genome Sequencing of the Giant Devil Catfish, Bagarius yarrelli.</title>
        <authorList>
            <person name="Jiang W."/>
            <person name="Lv Y."/>
            <person name="Cheng L."/>
            <person name="Yang K."/>
            <person name="Chao B."/>
            <person name="Wang X."/>
            <person name="Li Y."/>
            <person name="Pan X."/>
            <person name="You X."/>
            <person name="Zhang Y."/>
            <person name="Yang J."/>
            <person name="Li J."/>
            <person name="Zhang X."/>
            <person name="Liu S."/>
            <person name="Sun C."/>
            <person name="Yang J."/>
            <person name="Shi Q."/>
        </authorList>
    </citation>
    <scope>NUCLEOTIDE SEQUENCE [LARGE SCALE GENOMIC DNA]</scope>
    <source>
        <strain evidence="4">JWS20170419001</strain>
        <tissue evidence="4">Muscle</tissue>
    </source>
</reference>
<keyword evidence="2" id="KW-0472">Membrane</keyword>
<evidence type="ECO:0000256" key="1">
    <source>
        <dbReference type="SAM" id="MobiDB-lite"/>
    </source>
</evidence>
<comment type="caution">
    <text evidence="4">The sequence shown here is derived from an EMBL/GenBank/DDBJ whole genome shotgun (WGS) entry which is preliminary data.</text>
</comment>
<organism evidence="4 5">
    <name type="scientific">Bagarius yarrelli</name>
    <name type="common">Goonch</name>
    <name type="synonym">Bagrus yarrelli</name>
    <dbReference type="NCBI Taxonomy" id="175774"/>
    <lineage>
        <taxon>Eukaryota</taxon>
        <taxon>Metazoa</taxon>
        <taxon>Chordata</taxon>
        <taxon>Craniata</taxon>
        <taxon>Vertebrata</taxon>
        <taxon>Euteleostomi</taxon>
        <taxon>Actinopterygii</taxon>
        <taxon>Neopterygii</taxon>
        <taxon>Teleostei</taxon>
        <taxon>Ostariophysi</taxon>
        <taxon>Siluriformes</taxon>
        <taxon>Sisoridae</taxon>
        <taxon>Sisorinae</taxon>
        <taxon>Bagarius</taxon>
    </lineage>
</organism>
<proteinExistence type="predicted"/>
<evidence type="ECO:0008006" key="6">
    <source>
        <dbReference type="Google" id="ProtNLM"/>
    </source>
</evidence>
<keyword evidence="3" id="KW-0732">Signal</keyword>
<feature type="compositionally biased region" description="Acidic residues" evidence="1">
    <location>
        <begin position="178"/>
        <end position="193"/>
    </location>
</feature>
<feature type="signal peptide" evidence="3">
    <location>
        <begin position="1"/>
        <end position="28"/>
    </location>
</feature>
<keyword evidence="2" id="KW-1133">Transmembrane helix</keyword>
<dbReference type="Proteomes" id="UP000319801">
    <property type="component" value="Unassembled WGS sequence"/>
</dbReference>